<dbReference type="Proteomes" id="UP001497680">
    <property type="component" value="Unassembled WGS sequence"/>
</dbReference>
<organism evidence="1 2">
    <name type="scientific">Hypoxylon rubiginosum</name>
    <dbReference type="NCBI Taxonomy" id="110542"/>
    <lineage>
        <taxon>Eukaryota</taxon>
        <taxon>Fungi</taxon>
        <taxon>Dikarya</taxon>
        <taxon>Ascomycota</taxon>
        <taxon>Pezizomycotina</taxon>
        <taxon>Sordariomycetes</taxon>
        <taxon>Xylariomycetidae</taxon>
        <taxon>Xylariales</taxon>
        <taxon>Hypoxylaceae</taxon>
        <taxon>Hypoxylon</taxon>
    </lineage>
</organism>
<reference evidence="1 2" key="1">
    <citation type="journal article" date="2022" name="New Phytol.">
        <title>Ecological generalism drives hyperdiversity of secondary metabolite gene clusters in xylarialean endophytes.</title>
        <authorList>
            <person name="Franco M.E.E."/>
            <person name="Wisecaver J.H."/>
            <person name="Arnold A.E."/>
            <person name="Ju Y.M."/>
            <person name="Slot J.C."/>
            <person name="Ahrendt S."/>
            <person name="Moore L.P."/>
            <person name="Eastman K.E."/>
            <person name="Scott K."/>
            <person name="Konkel Z."/>
            <person name="Mondo S.J."/>
            <person name="Kuo A."/>
            <person name="Hayes R.D."/>
            <person name="Haridas S."/>
            <person name="Andreopoulos B."/>
            <person name="Riley R."/>
            <person name="LaButti K."/>
            <person name="Pangilinan J."/>
            <person name="Lipzen A."/>
            <person name="Amirebrahimi M."/>
            <person name="Yan J."/>
            <person name="Adam C."/>
            <person name="Keymanesh K."/>
            <person name="Ng V."/>
            <person name="Louie K."/>
            <person name="Northen T."/>
            <person name="Drula E."/>
            <person name="Henrissat B."/>
            <person name="Hsieh H.M."/>
            <person name="Youens-Clark K."/>
            <person name="Lutzoni F."/>
            <person name="Miadlikowska J."/>
            <person name="Eastwood D.C."/>
            <person name="Hamelin R.C."/>
            <person name="Grigoriev I.V."/>
            <person name="U'Ren J.M."/>
        </authorList>
    </citation>
    <scope>NUCLEOTIDE SEQUENCE [LARGE SCALE GENOMIC DNA]</scope>
    <source>
        <strain evidence="1 2">ER1909</strain>
    </source>
</reference>
<evidence type="ECO:0000313" key="2">
    <source>
        <dbReference type="Proteomes" id="UP001497680"/>
    </source>
</evidence>
<evidence type="ECO:0000313" key="1">
    <source>
        <dbReference type="EMBL" id="KAI6090108.1"/>
    </source>
</evidence>
<name>A0ACC0DBT0_9PEZI</name>
<comment type="caution">
    <text evidence="1">The sequence shown here is derived from an EMBL/GenBank/DDBJ whole genome shotgun (WGS) entry which is preliminary data.</text>
</comment>
<dbReference type="EMBL" id="MU394292">
    <property type="protein sequence ID" value="KAI6090108.1"/>
    <property type="molecule type" value="Genomic_DNA"/>
</dbReference>
<accession>A0ACC0DBT0</accession>
<keyword evidence="2" id="KW-1185">Reference proteome</keyword>
<sequence length="1151" mass="128245">MAYVAPIHRPNSVRHALRVSLFPDENECLVIAKTNRLEIWKLEETGVLVHTDTKAVNGTISILQKLRPRDSDTDLIFVGTDRFHYFTWGWNSAEGRFDTVDSFFDIHEKHMRDAQSQDICAVDPTGRFMVVLLWEGVINVLRMHTIKAKRQNVHWMDQIRVSELFIKSATFLHVETGHPKIAFLYQTQTDIPDCQLVTYRLTSDDKNTEVSRFEIRDQVDQIDIEDPGASMLIPVGRGEEDQKRYIIRNASTARAQLGGLIVVGETRLLYYDDAAKTKVEAGLQESSIFVAWAEYNVSHYFIGDDYGTMWLLEILLDGAVVTGLQMTKIGSTSRANTLVYMGNNVLFVGSHYGDSQVFQFDIDTKSLYLIQTLNSIAPIMDLNIMDMGNREGEGQTTNEYSSGQARIVTGSGVYKDGSLRSVRSGVGLDDLGVLADMENVRELFSLKSYGAPKTDILVVSFLTETRIFAFSPSGEVEEVEDFKSMVFKEQTLLARNLPSNRLLQVTTTSALLIDLESGVVVSSWRPVEGQITNVAANDQWILLSVDGRILLSIQIQQDLVRVEQNDLEDKDQVACVHLPPEYTNIGVIGFWKSGTVSIIDLKSLQSIHGETLRRKDDNASIPRHIALAQVLPPHVGGPTLFVAMEDGFVITFTVSKTHFALSGRKSVVMGTRQARLQLLPQSSGVYNVFATSEHPSLIYASEGRIVYSAVTADDATCVCPFDSEAYPDSVVVATEKEVKISLIDTERRTHVQPLPMGETVRRIAYSRAERAFGLGCISRQVRNNEEIITSSFKLVDEVVFKQLGNDFALDTSPKVEMVEAVIRAELPDSYGNPAERFIVGTSYIDEEQTSLLAAPQDTIRGRILVLGVDSKRAPYLVSSRNLKGACRCLGVMDGNIVAALAKTVVLYSYIETSTTTAEIKKLAAYRPATYPVDLAIDGSTIAVADLMKSLTLVEYTPPSNGEKASLVEVARHYEPFWATAVSHSIRKSWLVADAQGNLIVLRQNATGVTAQDKHKMEVTSEINLGEMVNRIRKVTVDSSQNAIVFPRAFLGTTEGGVYLFGVIAPNYLDLLIRFQNQLADVVETTGGILFSRYRSFRTEERESDGPFRFIDGEFLERFLDIDEERQAEVCKGLGPDVEAMRNLVEELKRMH</sequence>
<protein>
    <submittedName>
        <fullName evidence="1">Mono-functional DNA-alkylating methyl methanesulfonate N-term-domain-containing protein</fullName>
    </submittedName>
</protein>
<proteinExistence type="predicted"/>
<gene>
    <name evidence="1" type="ORF">F4821DRAFT_229628</name>
</gene>